<dbReference type="Proteomes" id="UP001165663">
    <property type="component" value="Unassembled WGS sequence"/>
</dbReference>
<proteinExistence type="predicted"/>
<gene>
    <name evidence="4" type="ORF">Mkiyose1413_41490</name>
    <name evidence="3" type="ORF">SRL2020028_49410</name>
</gene>
<dbReference type="EMBL" id="BRZI01000039">
    <property type="protein sequence ID" value="GLD32266.1"/>
    <property type="molecule type" value="Genomic_DNA"/>
</dbReference>
<evidence type="ECO:0000256" key="1">
    <source>
        <dbReference type="SAM" id="MobiDB-lite"/>
    </source>
</evidence>
<dbReference type="EMBL" id="BRXE01000095">
    <property type="protein sequence ID" value="GLB85685.1"/>
    <property type="molecule type" value="Genomic_DNA"/>
</dbReference>
<keyword evidence="2" id="KW-1133">Transmembrane helix</keyword>
<evidence type="ECO:0000256" key="2">
    <source>
        <dbReference type="SAM" id="Phobius"/>
    </source>
</evidence>
<evidence type="ECO:0000313" key="3">
    <source>
        <dbReference type="EMBL" id="GLB85685.1"/>
    </source>
</evidence>
<protein>
    <submittedName>
        <fullName evidence="4">Uncharacterized protein</fullName>
    </submittedName>
</protein>
<keyword evidence="5" id="KW-1185">Reference proteome</keyword>
<dbReference type="AlphaFoldDB" id="A0A9P3UZ95"/>
<sequence length="196" mass="21321">MKEHRGCGLGTEIAPVSLPRAMVRTMDDDNDDDGPWAADDEIENSGQRKRAEVAPEMASLRKDVDQLIVISVVLGVVVLFLCSLAISQAMERHRASASSPPSDRDLVEADLLHAGVHCFSGPAEMGVARQRALAAIDRYRWENRLDRERSERGGRDVQMWGALPAKFPEGLLSIAKPLSEDASKCFDIEVASGAGP</sequence>
<name>A0A9P3UZ95_9MYCO</name>
<evidence type="ECO:0000313" key="5">
    <source>
        <dbReference type="Proteomes" id="UP001064782"/>
    </source>
</evidence>
<feature type="region of interest" description="Disordered" evidence="1">
    <location>
        <begin position="26"/>
        <end position="45"/>
    </location>
</feature>
<keyword evidence="2" id="KW-0472">Membrane</keyword>
<dbReference type="Proteomes" id="UP001064782">
    <property type="component" value="Unassembled WGS sequence"/>
</dbReference>
<feature type="compositionally biased region" description="Acidic residues" evidence="1">
    <location>
        <begin position="28"/>
        <end position="43"/>
    </location>
</feature>
<organism evidence="4 5">
    <name type="scientific">Mycobacterium kiyosense</name>
    <dbReference type="NCBI Taxonomy" id="2871094"/>
    <lineage>
        <taxon>Bacteria</taxon>
        <taxon>Bacillati</taxon>
        <taxon>Actinomycetota</taxon>
        <taxon>Actinomycetes</taxon>
        <taxon>Mycobacteriales</taxon>
        <taxon>Mycobacteriaceae</taxon>
        <taxon>Mycobacterium</taxon>
    </lineage>
</organism>
<evidence type="ECO:0000313" key="4">
    <source>
        <dbReference type="EMBL" id="GLD32266.1"/>
    </source>
</evidence>
<reference evidence="4" key="1">
    <citation type="submission" date="2022-08" db="EMBL/GenBank/DDBJ databases">
        <title>Mycobacterium kiyosense sp. nov., scotochromogenic slow-glowing species isolated from respiratory specimens.</title>
        <authorList>
            <person name="Fukano H."/>
            <person name="Kazumi Y."/>
            <person name="Sakagami N."/>
            <person name="Ato M."/>
            <person name="Mitarai S."/>
            <person name="Hoshino Y."/>
        </authorList>
    </citation>
    <scope>NUCLEOTIDE SEQUENCE</scope>
    <source>
        <strain evidence="4">1413</strain>
        <strain evidence="3">SRL2020-028</strain>
    </source>
</reference>
<feature type="transmembrane region" description="Helical" evidence="2">
    <location>
        <begin position="67"/>
        <end position="86"/>
    </location>
</feature>
<keyword evidence="2" id="KW-0812">Transmembrane</keyword>
<accession>A0A9P3UZ95</accession>
<comment type="caution">
    <text evidence="4">The sequence shown here is derived from an EMBL/GenBank/DDBJ whole genome shotgun (WGS) entry which is preliminary data.</text>
</comment>